<feature type="transmembrane region" description="Helical" evidence="1">
    <location>
        <begin position="12"/>
        <end position="29"/>
    </location>
</feature>
<organism evidence="2 3">
    <name type="scientific">Anaerotignum propionicum DSM 1682</name>
    <dbReference type="NCBI Taxonomy" id="991789"/>
    <lineage>
        <taxon>Bacteria</taxon>
        <taxon>Bacillati</taxon>
        <taxon>Bacillota</taxon>
        <taxon>Clostridia</taxon>
        <taxon>Lachnospirales</taxon>
        <taxon>Anaerotignaceae</taxon>
        <taxon>Anaerotignum</taxon>
    </lineage>
</organism>
<dbReference type="Proteomes" id="UP000184204">
    <property type="component" value="Unassembled WGS sequence"/>
</dbReference>
<reference evidence="3" key="1">
    <citation type="submission" date="2016-11" db="EMBL/GenBank/DDBJ databases">
        <authorList>
            <person name="Jaros S."/>
            <person name="Januszkiewicz K."/>
            <person name="Wedrychowicz H."/>
        </authorList>
    </citation>
    <scope>NUCLEOTIDE SEQUENCE [LARGE SCALE GENOMIC DNA]</scope>
    <source>
        <strain evidence="3">DSM 1682</strain>
    </source>
</reference>
<keyword evidence="1" id="KW-0472">Membrane</keyword>
<keyword evidence="1" id="KW-0812">Transmembrane</keyword>
<gene>
    <name evidence="2" type="ORF">SAMN02745151_01086</name>
</gene>
<sequence length="155" mass="17566">MNASNVNFSDVLIIIIVVLAIILALLYYFNKVSMRKMVQAQDFIDNNRTTVQIFIIDKKQEKPSPSNLPKAVYEQMPKTSKMRKANLVRAKVGPQIVTLICDKPVYNVLPVKKNVKVDLAGIYIIGITGMKLEDKKKKTLTEKMTLNLNNKVSKK</sequence>
<comment type="caution">
    <text evidence="2">The sequence shown here is derived from an EMBL/GenBank/DDBJ whole genome shotgun (WGS) entry which is preliminary data.</text>
</comment>
<proteinExistence type="predicted"/>
<dbReference type="EMBL" id="FQUA01000003">
    <property type="protein sequence ID" value="SHE55207.1"/>
    <property type="molecule type" value="Genomic_DNA"/>
</dbReference>
<name>A0AA94HXQ7_ANAPI</name>
<accession>A0AA94HXQ7</accession>
<evidence type="ECO:0000256" key="1">
    <source>
        <dbReference type="SAM" id="Phobius"/>
    </source>
</evidence>
<dbReference type="RefSeq" id="WP_083546635.1">
    <property type="nucleotide sequence ID" value="NZ_FQUA01000003.1"/>
</dbReference>
<keyword evidence="1" id="KW-1133">Transmembrane helix</keyword>
<evidence type="ECO:0000313" key="2">
    <source>
        <dbReference type="EMBL" id="SHE55207.1"/>
    </source>
</evidence>
<dbReference type="AlphaFoldDB" id="A0AA94HXQ7"/>
<evidence type="ECO:0000313" key="3">
    <source>
        <dbReference type="Proteomes" id="UP000184204"/>
    </source>
</evidence>
<protein>
    <submittedName>
        <fullName evidence="2">Uncharacterized protein</fullName>
    </submittedName>
</protein>